<accession>A0A1Q4V9P0</accession>
<dbReference type="RefSeq" id="WP_073786262.1">
    <property type="nucleotide sequence ID" value="NZ_CP109583.1"/>
</dbReference>
<dbReference type="InterPro" id="IPR029068">
    <property type="entry name" value="Glyas_Bleomycin-R_OHBP_Dase"/>
</dbReference>
<keyword evidence="3" id="KW-0223">Dioxygenase</keyword>
<evidence type="ECO:0000313" key="4">
    <source>
        <dbReference type="Proteomes" id="UP000186455"/>
    </source>
</evidence>
<evidence type="ECO:0000259" key="2">
    <source>
        <dbReference type="PROSITE" id="PS51819"/>
    </source>
</evidence>
<reference evidence="3 4" key="1">
    <citation type="submission" date="2015-06" db="EMBL/GenBank/DDBJ databases">
        <title>Cloning and characterization of the uncialamcin biosynthetic gene cluster.</title>
        <authorList>
            <person name="Yan X."/>
            <person name="Huang T."/>
            <person name="Ge H."/>
            <person name="Shen B."/>
        </authorList>
    </citation>
    <scope>NUCLEOTIDE SEQUENCE [LARGE SCALE GENOMIC DNA]</scope>
    <source>
        <strain evidence="3 4">DCA2648</strain>
    </source>
</reference>
<dbReference type="SUPFAM" id="SSF54593">
    <property type="entry name" value="Glyoxalase/Bleomycin resistance protein/Dihydroxybiphenyl dioxygenase"/>
    <property type="match status" value="2"/>
</dbReference>
<dbReference type="PANTHER" id="PTHR33993">
    <property type="entry name" value="GLYOXALASE-RELATED"/>
    <property type="match status" value="1"/>
</dbReference>
<dbReference type="InterPro" id="IPR052164">
    <property type="entry name" value="Anthracycline_SecMetBiosynth"/>
</dbReference>
<dbReference type="PANTHER" id="PTHR33993:SF10">
    <property type="entry name" value="CONSERVED PROTEIN"/>
    <property type="match status" value="1"/>
</dbReference>
<dbReference type="InterPro" id="IPR037523">
    <property type="entry name" value="VOC_core"/>
</dbReference>
<dbReference type="CDD" id="cd07247">
    <property type="entry name" value="SgaA_N_like"/>
    <property type="match status" value="1"/>
</dbReference>
<feature type="region of interest" description="Disordered" evidence="1">
    <location>
        <begin position="234"/>
        <end position="256"/>
    </location>
</feature>
<evidence type="ECO:0000313" key="3">
    <source>
        <dbReference type="EMBL" id="OKH94582.1"/>
    </source>
</evidence>
<feature type="domain" description="VOC" evidence="2">
    <location>
        <begin position="147"/>
        <end position="267"/>
    </location>
</feature>
<name>A0A1Q4V9P0_9ACTN</name>
<dbReference type="AlphaFoldDB" id="A0A1Q4V9P0"/>
<dbReference type="GO" id="GO:0051213">
    <property type="term" value="F:dioxygenase activity"/>
    <property type="evidence" value="ECO:0007669"/>
    <property type="project" value="UniProtKB-KW"/>
</dbReference>
<dbReference type="Gene3D" id="3.10.180.10">
    <property type="entry name" value="2,3-Dihydroxybiphenyl 1,2-Dioxygenase, domain 1"/>
    <property type="match status" value="2"/>
</dbReference>
<dbReference type="Pfam" id="PF18029">
    <property type="entry name" value="Glyoxalase_6"/>
    <property type="match status" value="1"/>
</dbReference>
<dbReference type="GeneID" id="96790408"/>
<dbReference type="EMBL" id="LFBV01000002">
    <property type="protein sequence ID" value="OKH94582.1"/>
    <property type="molecule type" value="Genomic_DNA"/>
</dbReference>
<comment type="caution">
    <text evidence="3">The sequence shown here is derived from an EMBL/GenBank/DDBJ whole genome shotgun (WGS) entry which is preliminary data.</text>
</comment>
<gene>
    <name evidence="3" type="ORF">AB852_10020</name>
</gene>
<dbReference type="InterPro" id="IPR041581">
    <property type="entry name" value="Glyoxalase_6"/>
</dbReference>
<keyword evidence="3" id="KW-0560">Oxidoreductase</keyword>
<feature type="domain" description="VOC" evidence="2">
    <location>
        <begin position="22"/>
        <end position="134"/>
    </location>
</feature>
<proteinExistence type="predicted"/>
<sequence length="271" mass="28997">MDKETPAASAAQPLTTDTVFGAPCWVSLMARDLGAAQDFYGHVLGWTFRKGRLGDEFSVALSDGVPVAGIGALARTLRMAVAWTPYFAVGDADATAARIRERSGTVAVGPLALAGGRGVLAADRDGAVFGIWEGQLYSGWDVWHKDAPAWLRLRTRNAFDAAIFYGEVLEWASERPGCCEVDYEDDEVVLRSGGHVVARLSSGAVEAAVDPTIRPHWQVYFPVPDVEHGARAAVGHGGAEVSRETTPYGPEVTLRDPDGGLFTLTSDVPRR</sequence>
<keyword evidence="4" id="KW-1185">Reference proteome</keyword>
<dbReference type="Proteomes" id="UP000186455">
    <property type="component" value="Unassembled WGS sequence"/>
</dbReference>
<organism evidence="3 4">
    <name type="scientific">Streptomyces uncialis</name>
    <dbReference type="NCBI Taxonomy" id="1048205"/>
    <lineage>
        <taxon>Bacteria</taxon>
        <taxon>Bacillati</taxon>
        <taxon>Actinomycetota</taxon>
        <taxon>Actinomycetes</taxon>
        <taxon>Kitasatosporales</taxon>
        <taxon>Streptomycetaceae</taxon>
        <taxon>Streptomyces</taxon>
    </lineage>
</organism>
<dbReference type="PROSITE" id="PS51819">
    <property type="entry name" value="VOC"/>
    <property type="match status" value="2"/>
</dbReference>
<evidence type="ECO:0000256" key="1">
    <source>
        <dbReference type="SAM" id="MobiDB-lite"/>
    </source>
</evidence>
<protein>
    <submittedName>
        <fullName evidence="3">Glyoxalase/bleomycin resistance protein/dioxygenase</fullName>
    </submittedName>
</protein>